<feature type="region of interest" description="Disordered" evidence="1">
    <location>
        <begin position="1"/>
        <end position="63"/>
    </location>
</feature>
<comment type="caution">
    <text evidence="3">The sequence shown here is derived from an EMBL/GenBank/DDBJ whole genome shotgun (WGS) entry which is preliminary data.</text>
</comment>
<evidence type="ECO:0000256" key="2">
    <source>
        <dbReference type="SAM" id="Phobius"/>
    </source>
</evidence>
<evidence type="ECO:0000313" key="3">
    <source>
        <dbReference type="EMBL" id="GBG34019.1"/>
    </source>
</evidence>
<evidence type="ECO:0000313" key="4">
    <source>
        <dbReference type="Proteomes" id="UP000241890"/>
    </source>
</evidence>
<evidence type="ECO:0000256" key="1">
    <source>
        <dbReference type="SAM" id="MobiDB-lite"/>
    </source>
</evidence>
<dbReference type="EMBL" id="BEYU01000177">
    <property type="protein sequence ID" value="GBG34019.1"/>
    <property type="molecule type" value="Genomic_DNA"/>
</dbReference>
<feature type="compositionally biased region" description="Low complexity" evidence="1">
    <location>
        <begin position="52"/>
        <end position="61"/>
    </location>
</feature>
<keyword evidence="2" id="KW-1133">Transmembrane helix</keyword>
<proteinExistence type="predicted"/>
<organism evidence="3 4">
    <name type="scientific">Hondaea fermentalgiana</name>
    <dbReference type="NCBI Taxonomy" id="2315210"/>
    <lineage>
        <taxon>Eukaryota</taxon>
        <taxon>Sar</taxon>
        <taxon>Stramenopiles</taxon>
        <taxon>Bigyra</taxon>
        <taxon>Labyrinthulomycetes</taxon>
        <taxon>Thraustochytrida</taxon>
        <taxon>Thraustochytriidae</taxon>
        <taxon>Hondaea</taxon>
    </lineage>
</organism>
<name>A0A2R5GUL7_9STRA</name>
<dbReference type="Proteomes" id="UP000241890">
    <property type="component" value="Unassembled WGS sequence"/>
</dbReference>
<accession>A0A2R5GUL7</accession>
<feature type="compositionally biased region" description="Basic and acidic residues" evidence="1">
    <location>
        <begin position="42"/>
        <end position="51"/>
    </location>
</feature>
<sequence>MLGGPDAGKAELADASQQFAAVAQQQQRQQQHQNQRQQLELDQERQQRHEQSQQQAYYAASNRPEIETNVEDDELRAKNLSLQKFAFVTFSVFVLGAAVALSVYSLYLGITQFHQDCEKDLATWVIVQGLLGLVAAALLVAITVPEGAASRQTTNGLRRNFFRHRIAPPTFSTSTARGERNRRLVSVLGLVHFVMLCWFIVGTARLAKTSKDQCPHKLYIFVLVYIVVVWLLLLGLCAISVAVLCRKRLRKRASAGTTQL</sequence>
<dbReference type="AlphaFoldDB" id="A0A2R5GUL7"/>
<gene>
    <name evidence="3" type="ORF">FCC1311_102422</name>
</gene>
<keyword evidence="4" id="KW-1185">Reference proteome</keyword>
<feature type="transmembrane region" description="Helical" evidence="2">
    <location>
        <begin position="218"/>
        <end position="244"/>
    </location>
</feature>
<keyword evidence="2" id="KW-0812">Transmembrane</keyword>
<dbReference type="InParanoid" id="A0A2R5GUL7"/>
<reference evidence="3 4" key="1">
    <citation type="submission" date="2017-12" db="EMBL/GenBank/DDBJ databases">
        <title>Sequencing, de novo assembly and annotation of complete genome of a new Thraustochytrid species, strain FCC1311.</title>
        <authorList>
            <person name="Sedici K."/>
            <person name="Godart F."/>
            <person name="Aiese Cigliano R."/>
            <person name="Sanseverino W."/>
            <person name="Barakat M."/>
            <person name="Ortet P."/>
            <person name="Marechal E."/>
            <person name="Cagnac O."/>
            <person name="Amato A."/>
        </authorList>
    </citation>
    <scope>NUCLEOTIDE SEQUENCE [LARGE SCALE GENOMIC DNA]</scope>
</reference>
<feature type="transmembrane region" description="Helical" evidence="2">
    <location>
        <begin position="122"/>
        <end position="144"/>
    </location>
</feature>
<feature type="compositionally biased region" description="Low complexity" evidence="1">
    <location>
        <begin position="24"/>
        <end position="40"/>
    </location>
</feature>
<protein>
    <submittedName>
        <fullName evidence="3">Uncharacterized protein</fullName>
    </submittedName>
</protein>
<feature type="transmembrane region" description="Helical" evidence="2">
    <location>
        <begin position="184"/>
        <end position="206"/>
    </location>
</feature>
<keyword evidence="2" id="KW-0472">Membrane</keyword>
<feature type="transmembrane region" description="Helical" evidence="2">
    <location>
        <begin position="85"/>
        <end position="110"/>
    </location>
</feature>